<keyword evidence="1" id="KW-0732">Signal</keyword>
<evidence type="ECO:0000256" key="1">
    <source>
        <dbReference type="SAM" id="SignalP"/>
    </source>
</evidence>
<proteinExistence type="predicted"/>
<name>A0A9Q0NDU0_9DIPT</name>
<reference evidence="2" key="1">
    <citation type="submission" date="2022-07" db="EMBL/GenBank/DDBJ databases">
        <authorList>
            <person name="Trinca V."/>
            <person name="Uliana J.V.C."/>
            <person name="Torres T.T."/>
            <person name="Ward R.J."/>
            <person name="Monesi N."/>
        </authorList>
    </citation>
    <scope>NUCLEOTIDE SEQUENCE</scope>
    <source>
        <strain evidence="2">HSMRA1968</strain>
        <tissue evidence="2">Whole embryos</tissue>
    </source>
</reference>
<accession>A0A9Q0NDU0</accession>
<dbReference type="Proteomes" id="UP001151699">
    <property type="component" value="Chromosome A"/>
</dbReference>
<feature type="signal peptide" evidence="1">
    <location>
        <begin position="1"/>
        <end position="20"/>
    </location>
</feature>
<comment type="caution">
    <text evidence="2">The sequence shown here is derived from an EMBL/GenBank/DDBJ whole genome shotgun (WGS) entry which is preliminary data.</text>
</comment>
<sequence>MNTLKVIIVELLLIFGTIYSNEIDEPFESANLLGSPTEKHLIVRRNSGCPGGYKWIIISQTESNGIVADAHRRSA</sequence>
<dbReference type="AlphaFoldDB" id="A0A9Q0NDU0"/>
<keyword evidence="3" id="KW-1185">Reference proteome</keyword>
<evidence type="ECO:0000313" key="3">
    <source>
        <dbReference type="Proteomes" id="UP001151699"/>
    </source>
</evidence>
<gene>
    <name evidence="2" type="ORF">Bhyg_03713</name>
</gene>
<organism evidence="2 3">
    <name type="scientific">Pseudolycoriella hygida</name>
    <dbReference type="NCBI Taxonomy" id="35572"/>
    <lineage>
        <taxon>Eukaryota</taxon>
        <taxon>Metazoa</taxon>
        <taxon>Ecdysozoa</taxon>
        <taxon>Arthropoda</taxon>
        <taxon>Hexapoda</taxon>
        <taxon>Insecta</taxon>
        <taxon>Pterygota</taxon>
        <taxon>Neoptera</taxon>
        <taxon>Endopterygota</taxon>
        <taxon>Diptera</taxon>
        <taxon>Nematocera</taxon>
        <taxon>Sciaroidea</taxon>
        <taxon>Sciaridae</taxon>
        <taxon>Pseudolycoriella</taxon>
    </lineage>
</organism>
<feature type="chain" id="PRO_5040488667" evidence="1">
    <location>
        <begin position="21"/>
        <end position="75"/>
    </location>
</feature>
<protein>
    <submittedName>
        <fullName evidence="2">Uncharacterized protein</fullName>
    </submittedName>
</protein>
<dbReference type="EMBL" id="WJQU01000001">
    <property type="protein sequence ID" value="KAJ6648483.1"/>
    <property type="molecule type" value="Genomic_DNA"/>
</dbReference>
<evidence type="ECO:0000313" key="2">
    <source>
        <dbReference type="EMBL" id="KAJ6648483.1"/>
    </source>
</evidence>